<dbReference type="EMBL" id="LANR01000001">
    <property type="protein sequence ID" value="KJV61299.1"/>
    <property type="molecule type" value="Genomic_DNA"/>
</dbReference>
<organism evidence="1 2">
    <name type="scientific">Rickettsia amblyommatis str. Ac/Pa</name>
    <dbReference type="NCBI Taxonomy" id="1359164"/>
    <lineage>
        <taxon>Bacteria</taxon>
        <taxon>Pseudomonadati</taxon>
        <taxon>Pseudomonadota</taxon>
        <taxon>Alphaproteobacteria</taxon>
        <taxon>Rickettsiales</taxon>
        <taxon>Rickettsiaceae</taxon>
        <taxon>Rickettsieae</taxon>
        <taxon>Rickettsia</taxon>
        <taxon>spotted fever group</taxon>
    </lineage>
</organism>
<reference evidence="1 2" key="1">
    <citation type="submission" date="2015-01" db="EMBL/GenBank/DDBJ databases">
        <title>Genome Sequencing of Rickettsiales.</title>
        <authorList>
            <person name="Daugherty S.C."/>
            <person name="Su Q."/>
            <person name="Abolude K."/>
            <person name="Beier-Sexton M."/>
            <person name="Carlyon J.A."/>
            <person name="Carter R."/>
            <person name="Day N.P."/>
            <person name="Dumler S.J."/>
            <person name="Dyachenko V."/>
            <person name="Godinez A."/>
            <person name="Kurtti T.J."/>
            <person name="Lichay M."/>
            <person name="Mullins K.E."/>
            <person name="Ott S."/>
            <person name="Pappas-Brown V."/>
            <person name="Paris D.H."/>
            <person name="Patel P."/>
            <person name="Richards A.L."/>
            <person name="Sadzewicz L."/>
            <person name="Sears K."/>
            <person name="Seidman D."/>
            <person name="Sengamalay N."/>
            <person name="Stenos J."/>
            <person name="Tallon L.J."/>
            <person name="Vincent G."/>
            <person name="Fraser C.M."/>
            <person name="Munderloh U."/>
            <person name="Dunning-Hotopp J.C."/>
        </authorList>
    </citation>
    <scope>NUCLEOTIDE SEQUENCE [LARGE SCALE GENOMIC DNA]</scope>
    <source>
        <strain evidence="1 2">Ac/Pa</strain>
    </source>
</reference>
<dbReference type="PATRIC" id="fig|1359164.3.peg.299"/>
<dbReference type="AlphaFoldDB" id="A0A0F3N325"/>
<gene>
    <name evidence="1" type="ORF">APHACPA_0302</name>
</gene>
<evidence type="ECO:0000313" key="2">
    <source>
        <dbReference type="Proteomes" id="UP000033556"/>
    </source>
</evidence>
<dbReference type="Proteomes" id="UP000033556">
    <property type="component" value="Unassembled WGS sequence"/>
</dbReference>
<proteinExistence type="predicted"/>
<protein>
    <submittedName>
        <fullName evidence="1">Putative beta-lactamase AmpC</fullName>
    </submittedName>
</protein>
<sequence length="70" mass="7969">MTKLPYLKNVISLNNILSHTTGYQFSGNIEIEQGMNRSKLLTLLKKQQASCKSGQCYKLVTSFLVYLQKL</sequence>
<keyword evidence="2" id="KW-1185">Reference proteome</keyword>
<name>A0A0F3N325_RICAM</name>
<evidence type="ECO:0000313" key="1">
    <source>
        <dbReference type="EMBL" id="KJV61299.1"/>
    </source>
</evidence>
<comment type="caution">
    <text evidence="1">The sequence shown here is derived from an EMBL/GenBank/DDBJ whole genome shotgun (WGS) entry which is preliminary data.</text>
</comment>
<accession>A0A0F3N325</accession>